<comment type="similarity">
    <text evidence="2">Belongs to the FAD-binding monooxygenase family.</text>
</comment>
<gene>
    <name evidence="8" type="ORF">V1634_34740</name>
</gene>
<dbReference type="EMBL" id="JAZGQL010000040">
    <property type="protein sequence ID" value="MEE6311979.1"/>
    <property type="molecule type" value="Genomic_DNA"/>
</dbReference>
<evidence type="ECO:0000256" key="2">
    <source>
        <dbReference type="ARBA" id="ARBA00010139"/>
    </source>
</evidence>
<evidence type="ECO:0000256" key="3">
    <source>
        <dbReference type="ARBA" id="ARBA00022630"/>
    </source>
</evidence>
<keyword evidence="4" id="KW-0274">FAD</keyword>
<proteinExistence type="inferred from homology"/>
<keyword evidence="6 8" id="KW-0560">Oxidoreductase</keyword>
<accession>A0ABU7SPT8</accession>
<dbReference type="Gene3D" id="3.50.50.60">
    <property type="entry name" value="FAD/NAD(P)-binding domain"/>
    <property type="match status" value="2"/>
</dbReference>
<evidence type="ECO:0000256" key="6">
    <source>
        <dbReference type="ARBA" id="ARBA00023002"/>
    </source>
</evidence>
<dbReference type="EC" id="1.14.13.-" evidence="8"/>
<evidence type="ECO:0000313" key="9">
    <source>
        <dbReference type="Proteomes" id="UP001339911"/>
    </source>
</evidence>
<name>A0ABU7SPT8_9ACTN</name>
<dbReference type="GO" id="GO:0016491">
    <property type="term" value="F:oxidoreductase activity"/>
    <property type="evidence" value="ECO:0007669"/>
    <property type="project" value="UniProtKB-KW"/>
</dbReference>
<dbReference type="RefSeq" id="WP_331211861.1">
    <property type="nucleotide sequence ID" value="NZ_JAZGQL010000040.1"/>
</dbReference>
<evidence type="ECO:0000256" key="7">
    <source>
        <dbReference type="ARBA" id="ARBA00023033"/>
    </source>
</evidence>
<dbReference type="SUPFAM" id="SSF51905">
    <property type="entry name" value="FAD/NAD(P)-binding domain"/>
    <property type="match status" value="2"/>
</dbReference>
<comment type="cofactor">
    <cofactor evidence="1">
        <name>FAD</name>
        <dbReference type="ChEBI" id="CHEBI:57692"/>
    </cofactor>
</comment>
<dbReference type="Pfam" id="PF13738">
    <property type="entry name" value="Pyr_redox_3"/>
    <property type="match status" value="1"/>
</dbReference>
<sequence length="544" mass="60539">MTTNTSDTTSGPGDHVDAVVVGAGLAGLYMLYRLRQLGLVVRAFEAGDDVGGTWYWNRYPGARCDVESMHYSYSFSPELEQEWNWSERYPGQPELLRYIRHVADRFDLRRHVRFGTRVVAAHHDELTRTWRVRTDHGQPVTARFCVLATGCLSVAKAPEIPGLDSFAGPVHHTARWPHDGVDFTGLRVGLVGTGSSGVQSIPVIARQAAELTVFQRTPAYSMPAQNRPLTDAERDQLKARYRVFRRQQRESGFGVPSPHPPATRSALQVGADERNRTYQQRWEFGSVTALMSAYTDLAVDEYANDTAAEFVRSKIRQIVRDPVVAEDLCPRYPFGTKRPCLDTDYYATFNRDNVRLVNLRRTPLVAVTARGVRTSVHEYECDALVLATGFDAMTGALTAIDIRGRSGRSLREKWAAGPRTYLGLATSGFPNLFMITGPGSPSALSNMIVSIEQHVEWIADCVRWLREHGLTTIEATRSAEDDWVDHVDAVARGTLYPRTDSWYLGANVPGKARVFMPYVGGVGAYRRICDGVAADGYRGFTATP</sequence>
<dbReference type="PANTHER" id="PTHR43098">
    <property type="entry name" value="L-ORNITHINE N(5)-MONOOXYGENASE-RELATED"/>
    <property type="match status" value="1"/>
</dbReference>
<evidence type="ECO:0000256" key="1">
    <source>
        <dbReference type="ARBA" id="ARBA00001974"/>
    </source>
</evidence>
<reference evidence="8 9" key="1">
    <citation type="submission" date="2024-01" db="EMBL/GenBank/DDBJ databases">
        <title>Genome insights into Plantactinospora veratri sp. nov.</title>
        <authorList>
            <person name="Wang L."/>
        </authorList>
    </citation>
    <scope>NUCLEOTIDE SEQUENCE [LARGE SCALE GENOMIC DNA]</scope>
    <source>
        <strain evidence="8 9">NEAU-FHS4</strain>
    </source>
</reference>
<dbReference type="Proteomes" id="UP001339911">
    <property type="component" value="Unassembled WGS sequence"/>
</dbReference>
<dbReference type="InterPro" id="IPR036188">
    <property type="entry name" value="FAD/NAD-bd_sf"/>
</dbReference>
<organism evidence="8 9">
    <name type="scientific">Plantactinospora veratri</name>
    <dbReference type="NCBI Taxonomy" id="1436122"/>
    <lineage>
        <taxon>Bacteria</taxon>
        <taxon>Bacillati</taxon>
        <taxon>Actinomycetota</taxon>
        <taxon>Actinomycetes</taxon>
        <taxon>Micromonosporales</taxon>
        <taxon>Micromonosporaceae</taxon>
        <taxon>Plantactinospora</taxon>
    </lineage>
</organism>
<keyword evidence="5" id="KW-0521">NADP</keyword>
<keyword evidence="3" id="KW-0285">Flavoprotein</keyword>
<keyword evidence="9" id="KW-1185">Reference proteome</keyword>
<evidence type="ECO:0000256" key="4">
    <source>
        <dbReference type="ARBA" id="ARBA00022827"/>
    </source>
</evidence>
<comment type="caution">
    <text evidence="8">The sequence shown here is derived from an EMBL/GenBank/DDBJ whole genome shotgun (WGS) entry which is preliminary data.</text>
</comment>
<evidence type="ECO:0000313" key="8">
    <source>
        <dbReference type="EMBL" id="MEE6311979.1"/>
    </source>
</evidence>
<dbReference type="PRINTS" id="PR00411">
    <property type="entry name" value="PNDRDTASEI"/>
</dbReference>
<evidence type="ECO:0000256" key="5">
    <source>
        <dbReference type="ARBA" id="ARBA00022857"/>
    </source>
</evidence>
<dbReference type="PANTHER" id="PTHR43098:SF3">
    <property type="entry name" value="L-ORNITHINE N(5)-MONOOXYGENASE-RELATED"/>
    <property type="match status" value="1"/>
</dbReference>
<keyword evidence="7" id="KW-0503">Monooxygenase</keyword>
<protein>
    <submittedName>
        <fullName evidence="8">NAD(P)/FAD-dependent oxidoreductase</fullName>
        <ecNumber evidence="8">1.14.13.-</ecNumber>
    </submittedName>
</protein>
<dbReference type="InterPro" id="IPR050775">
    <property type="entry name" value="FAD-binding_Monooxygenases"/>
</dbReference>